<dbReference type="InterPro" id="IPR001653">
    <property type="entry name" value="DAP_epimerase_DapF"/>
</dbReference>
<dbReference type="GO" id="GO:0008837">
    <property type="term" value="F:diaminopimelate epimerase activity"/>
    <property type="evidence" value="ECO:0007669"/>
    <property type="project" value="UniProtKB-UniRule"/>
</dbReference>
<dbReference type="UniPathway" id="UPA00034">
    <property type="reaction ID" value="UER00025"/>
</dbReference>
<comment type="caution">
    <text evidence="10">The sequence shown here is derived from an EMBL/GenBank/DDBJ whole genome shotgun (WGS) entry which is preliminary data.</text>
</comment>
<dbReference type="InterPro" id="IPR018510">
    <property type="entry name" value="DAP_epimerase_AS"/>
</dbReference>
<gene>
    <name evidence="10" type="primary">dapF</name>
    <name evidence="10" type="ORF">CQA66_02770</name>
</gene>
<evidence type="ECO:0000256" key="3">
    <source>
        <dbReference type="ARBA" id="ARBA00013080"/>
    </source>
</evidence>
<comment type="pathway">
    <text evidence="1">Amino-acid biosynthesis; L-lysine biosynthesis via DAP pathway; DL-2,6-diaminopimelate from LL-2,6-diaminopimelate: step 1/1.</text>
</comment>
<evidence type="ECO:0000256" key="2">
    <source>
        <dbReference type="ARBA" id="ARBA00010219"/>
    </source>
</evidence>
<dbReference type="GO" id="GO:0009089">
    <property type="term" value="P:lysine biosynthetic process via diaminopimelate"/>
    <property type="evidence" value="ECO:0007669"/>
    <property type="project" value="UniProtKB-UniRule"/>
</dbReference>
<evidence type="ECO:0000256" key="8">
    <source>
        <dbReference type="NCBIfam" id="TIGR00652"/>
    </source>
</evidence>
<evidence type="ECO:0000256" key="7">
    <source>
        <dbReference type="ARBA" id="ARBA00051712"/>
    </source>
</evidence>
<keyword evidence="6" id="KW-0413">Isomerase</keyword>
<dbReference type="GO" id="GO:0005829">
    <property type="term" value="C:cytosol"/>
    <property type="evidence" value="ECO:0007669"/>
    <property type="project" value="TreeGrafter"/>
</dbReference>
<keyword evidence="4" id="KW-0028">Amino-acid biosynthesis</keyword>
<dbReference type="SUPFAM" id="SSF54506">
    <property type="entry name" value="Diaminopimelate epimerase-like"/>
    <property type="match status" value="2"/>
</dbReference>
<dbReference type="EMBL" id="NXLW01000003">
    <property type="protein sequence ID" value="RDU73160.1"/>
    <property type="molecule type" value="Genomic_DNA"/>
</dbReference>
<dbReference type="PROSITE" id="PS01326">
    <property type="entry name" value="DAP_EPIMERASE"/>
    <property type="match status" value="1"/>
</dbReference>
<evidence type="ECO:0000256" key="5">
    <source>
        <dbReference type="ARBA" id="ARBA00023154"/>
    </source>
</evidence>
<evidence type="ECO:0000256" key="6">
    <source>
        <dbReference type="ARBA" id="ARBA00023235"/>
    </source>
</evidence>
<dbReference type="AlphaFoldDB" id="A0A3D8J7A4"/>
<feature type="active site" evidence="9">
    <location>
        <position position="75"/>
    </location>
</feature>
<comment type="catalytic activity">
    <reaction evidence="7">
        <text>(2S,6S)-2,6-diaminopimelate = meso-2,6-diaminopimelate</text>
        <dbReference type="Rhea" id="RHEA:15393"/>
        <dbReference type="ChEBI" id="CHEBI:57609"/>
        <dbReference type="ChEBI" id="CHEBI:57791"/>
        <dbReference type="EC" id="5.1.1.7"/>
    </reaction>
</comment>
<dbReference type="Proteomes" id="UP000256424">
    <property type="component" value="Unassembled WGS sequence"/>
</dbReference>
<dbReference type="Gene3D" id="3.10.310.10">
    <property type="entry name" value="Diaminopimelate Epimerase, Chain A, domain 1"/>
    <property type="match status" value="2"/>
</dbReference>
<name>A0A3D8J7A4_9HELI</name>
<dbReference type="NCBIfam" id="TIGR00652">
    <property type="entry name" value="DapF"/>
    <property type="match status" value="1"/>
</dbReference>
<dbReference type="RefSeq" id="WP_104762691.1">
    <property type="nucleotide sequence ID" value="NZ_FZPM01000006.1"/>
</dbReference>
<keyword evidence="11" id="KW-1185">Reference proteome</keyword>
<keyword evidence="5" id="KW-0457">Lysine biosynthesis</keyword>
<evidence type="ECO:0000256" key="4">
    <source>
        <dbReference type="ARBA" id="ARBA00022605"/>
    </source>
</evidence>
<proteinExistence type="inferred from homology"/>
<evidence type="ECO:0000313" key="10">
    <source>
        <dbReference type="EMBL" id="RDU73160.1"/>
    </source>
</evidence>
<dbReference type="PANTHER" id="PTHR31689:SF0">
    <property type="entry name" value="DIAMINOPIMELATE EPIMERASE"/>
    <property type="match status" value="1"/>
</dbReference>
<protein>
    <recommendedName>
        <fullName evidence="3 8">Diaminopimelate epimerase</fullName>
        <ecNumber evidence="3 8">5.1.1.7</ecNumber>
    </recommendedName>
</protein>
<dbReference type="EC" id="5.1.1.7" evidence="3 8"/>
<evidence type="ECO:0000256" key="1">
    <source>
        <dbReference type="ARBA" id="ARBA00005196"/>
    </source>
</evidence>
<sequence>MLLSKYCASGNDFLIFHSFISANRSEMAVRLCNRFHGIGADGLVVLLPLSIAESNVEASYKWEFYNSDGSVANMCGNASRAVSLYAYHNNLASNRHNFLSKAGIITTEIQEILNAQEAYIQSKLGGYSIKGNFVEYRKNNVYEFELIEITIPHLVCLVSSMKDYYTLVADTQFLAQLRHKYNANVNIAFRDSHITYYATYERGIEAVTQACGTGASAVYVCIGDFAQEGILVPPSKEKLKVSCIDNEIYCSGIAKKICDCVIN</sequence>
<dbReference type="PANTHER" id="PTHR31689">
    <property type="entry name" value="DIAMINOPIMELATE EPIMERASE, CHLOROPLASTIC"/>
    <property type="match status" value="1"/>
</dbReference>
<evidence type="ECO:0000256" key="9">
    <source>
        <dbReference type="PROSITE-ProRule" id="PRU10125"/>
    </source>
</evidence>
<comment type="similarity">
    <text evidence="2">Belongs to the diaminopimelate epimerase family.</text>
</comment>
<reference evidence="10 11" key="1">
    <citation type="submission" date="2018-04" db="EMBL/GenBank/DDBJ databases">
        <title>Novel Campyloabacter and Helicobacter Species and Strains.</title>
        <authorList>
            <person name="Mannion A.J."/>
            <person name="Shen Z."/>
            <person name="Fox J.G."/>
        </authorList>
    </citation>
    <scope>NUCLEOTIDE SEQUENCE [LARGE SCALE GENOMIC DNA]</scope>
    <source>
        <strain evidence="10 11">MIT 97-5075</strain>
    </source>
</reference>
<dbReference type="Pfam" id="PF01678">
    <property type="entry name" value="DAP_epimerase"/>
    <property type="match status" value="1"/>
</dbReference>
<evidence type="ECO:0000313" key="11">
    <source>
        <dbReference type="Proteomes" id="UP000256424"/>
    </source>
</evidence>
<dbReference type="OrthoDB" id="9805408at2"/>
<accession>A0A3D8J7A4</accession>
<organism evidence="10 11">
    <name type="scientific">Helicobacter aurati</name>
    <dbReference type="NCBI Taxonomy" id="137778"/>
    <lineage>
        <taxon>Bacteria</taxon>
        <taxon>Pseudomonadati</taxon>
        <taxon>Campylobacterota</taxon>
        <taxon>Epsilonproteobacteria</taxon>
        <taxon>Campylobacterales</taxon>
        <taxon>Helicobacteraceae</taxon>
        <taxon>Helicobacter</taxon>
    </lineage>
</organism>